<evidence type="ECO:0000313" key="1">
    <source>
        <dbReference type="EMBL" id="KAJ9100484.1"/>
    </source>
</evidence>
<accession>A0ACC2VND0</accession>
<protein>
    <submittedName>
        <fullName evidence="1">Uncharacterized protein</fullName>
    </submittedName>
</protein>
<evidence type="ECO:0000313" key="2">
    <source>
        <dbReference type="Proteomes" id="UP001227268"/>
    </source>
</evidence>
<name>A0ACC2VND0_9TREE</name>
<organism evidence="1 2">
    <name type="scientific">Naganishia friedmannii</name>
    <dbReference type="NCBI Taxonomy" id="89922"/>
    <lineage>
        <taxon>Eukaryota</taxon>
        <taxon>Fungi</taxon>
        <taxon>Dikarya</taxon>
        <taxon>Basidiomycota</taxon>
        <taxon>Agaricomycotina</taxon>
        <taxon>Tremellomycetes</taxon>
        <taxon>Filobasidiales</taxon>
        <taxon>Filobasidiaceae</taxon>
        <taxon>Naganishia</taxon>
    </lineage>
</organism>
<proteinExistence type="predicted"/>
<reference evidence="1" key="1">
    <citation type="submission" date="2023-04" db="EMBL/GenBank/DDBJ databases">
        <title>Draft Genome sequencing of Naganishia species isolated from polar environments using Oxford Nanopore Technology.</title>
        <authorList>
            <person name="Leo P."/>
            <person name="Venkateswaran K."/>
        </authorList>
    </citation>
    <scope>NUCLEOTIDE SEQUENCE</scope>
    <source>
        <strain evidence="1">MNA-CCFEE 5423</strain>
    </source>
</reference>
<dbReference type="Proteomes" id="UP001227268">
    <property type="component" value="Unassembled WGS sequence"/>
</dbReference>
<dbReference type="EMBL" id="JASBWT010000011">
    <property type="protein sequence ID" value="KAJ9100484.1"/>
    <property type="molecule type" value="Genomic_DNA"/>
</dbReference>
<keyword evidence="2" id="KW-1185">Reference proteome</keyword>
<comment type="caution">
    <text evidence="1">The sequence shown here is derived from an EMBL/GenBank/DDBJ whole genome shotgun (WGS) entry which is preliminary data.</text>
</comment>
<sequence>MKPSADPSAPPPQAASRPPVPATAPPPAPVTSRPPQAASTSQPQQSQPQPPLSQSVNTAVTASPLPAQIQSTLQTIAHAHAASLQASRDPQAAAQQRQREADEWRRAEEERRKRREEKRKERDEWVKRRDGSVGELMVLLDDYRPLIPDEVTDYYLQKSGFECEDPRLKRLLSLAAQKFVSDITQDAFYYAKLRTSASGPGGTNPSGSGAAGGSGAGAGAAGQAGAGGDEQAAGRLVLTMDDLGYALDDHGVDGRRPDYYF</sequence>
<gene>
    <name evidence="1" type="ORF">QFC21_003523</name>
</gene>